<dbReference type="AlphaFoldDB" id="A0A087UB85"/>
<proteinExistence type="predicted"/>
<dbReference type="OrthoDB" id="6436831at2759"/>
<dbReference type="STRING" id="407821.A0A087UB85"/>
<keyword evidence="1" id="KW-0418">Kinase</keyword>
<sequence>MDVDKEKASLHGISFTDAEARLKDLTSKSIQKEILLDISAVLNKNTSLLMLGCFMDDKCDIALNLGQNHGLVYFEKTEKIGKRTDTDEKEVAVEVGLQNFALDDCLDSITTTFDLDVPTAQFGSSKFAKFITDAGLLQQIRFVFLELHHLHLLCRRCNLEQSFQDIGIPFENV</sequence>
<reference evidence="1 2" key="1">
    <citation type="submission" date="2013-11" db="EMBL/GenBank/DDBJ databases">
        <title>Genome sequencing of Stegodyphus mimosarum.</title>
        <authorList>
            <person name="Bechsgaard J."/>
        </authorList>
    </citation>
    <scope>NUCLEOTIDE SEQUENCE [LARGE SCALE GENOMIC DNA]</scope>
</reference>
<evidence type="ECO:0000313" key="2">
    <source>
        <dbReference type="Proteomes" id="UP000054359"/>
    </source>
</evidence>
<protein>
    <submittedName>
        <fullName evidence="1">Putative hexokinase HKDC1</fullName>
    </submittedName>
</protein>
<accession>A0A087UB85</accession>
<keyword evidence="2" id="KW-1185">Reference proteome</keyword>
<keyword evidence="1" id="KW-0808">Transferase</keyword>
<gene>
    <name evidence="1" type="ORF">X975_11767</name>
</gene>
<evidence type="ECO:0000313" key="1">
    <source>
        <dbReference type="EMBL" id="KFM74624.1"/>
    </source>
</evidence>
<name>A0A087UB85_STEMI</name>
<dbReference type="Proteomes" id="UP000054359">
    <property type="component" value="Unassembled WGS sequence"/>
</dbReference>
<dbReference type="EMBL" id="KK119076">
    <property type="protein sequence ID" value="KFM74624.1"/>
    <property type="molecule type" value="Genomic_DNA"/>
</dbReference>
<organism evidence="1 2">
    <name type="scientific">Stegodyphus mimosarum</name>
    <name type="common">African social velvet spider</name>
    <dbReference type="NCBI Taxonomy" id="407821"/>
    <lineage>
        <taxon>Eukaryota</taxon>
        <taxon>Metazoa</taxon>
        <taxon>Ecdysozoa</taxon>
        <taxon>Arthropoda</taxon>
        <taxon>Chelicerata</taxon>
        <taxon>Arachnida</taxon>
        <taxon>Araneae</taxon>
        <taxon>Araneomorphae</taxon>
        <taxon>Entelegynae</taxon>
        <taxon>Eresoidea</taxon>
        <taxon>Eresidae</taxon>
        <taxon>Stegodyphus</taxon>
    </lineage>
</organism>
<feature type="non-terminal residue" evidence="1">
    <location>
        <position position="173"/>
    </location>
</feature>
<dbReference type="GO" id="GO:0016301">
    <property type="term" value="F:kinase activity"/>
    <property type="evidence" value="ECO:0007669"/>
    <property type="project" value="UniProtKB-KW"/>
</dbReference>
<dbReference type="Gene3D" id="3.40.367.20">
    <property type="match status" value="1"/>
</dbReference>